<organism evidence="1">
    <name type="scientific">marine sediment metagenome</name>
    <dbReference type="NCBI Taxonomy" id="412755"/>
    <lineage>
        <taxon>unclassified sequences</taxon>
        <taxon>metagenomes</taxon>
        <taxon>ecological metagenomes</taxon>
    </lineage>
</organism>
<name>A0A0F9RFR5_9ZZZZ</name>
<protein>
    <submittedName>
        <fullName evidence="1">Uncharacterized protein</fullName>
    </submittedName>
</protein>
<gene>
    <name evidence="1" type="ORF">LCGC14_0979480</name>
</gene>
<sequence length="104" mass="11508">MPASDGEAFVGAMDKMLCGLERDLQLSATELEGVRSSLVNDLRAIGTEDLGKLGTIRQGGVRILTPSSQTIRQLGLTSQRSEERFSRFRLQWLNKDQLSQRISA</sequence>
<reference evidence="1" key="1">
    <citation type="journal article" date="2015" name="Nature">
        <title>Complex archaea that bridge the gap between prokaryotes and eukaryotes.</title>
        <authorList>
            <person name="Spang A."/>
            <person name="Saw J.H."/>
            <person name="Jorgensen S.L."/>
            <person name="Zaremba-Niedzwiedzka K."/>
            <person name="Martijn J."/>
            <person name="Lind A.E."/>
            <person name="van Eijk R."/>
            <person name="Schleper C."/>
            <person name="Guy L."/>
            <person name="Ettema T.J."/>
        </authorList>
    </citation>
    <scope>NUCLEOTIDE SEQUENCE</scope>
</reference>
<evidence type="ECO:0000313" key="1">
    <source>
        <dbReference type="EMBL" id="KKN16093.1"/>
    </source>
</evidence>
<proteinExistence type="predicted"/>
<accession>A0A0F9RFR5</accession>
<dbReference type="AlphaFoldDB" id="A0A0F9RFR5"/>
<feature type="non-terminal residue" evidence="1">
    <location>
        <position position="104"/>
    </location>
</feature>
<comment type="caution">
    <text evidence="1">The sequence shown here is derived from an EMBL/GenBank/DDBJ whole genome shotgun (WGS) entry which is preliminary data.</text>
</comment>
<dbReference type="EMBL" id="LAZR01003650">
    <property type="protein sequence ID" value="KKN16093.1"/>
    <property type="molecule type" value="Genomic_DNA"/>
</dbReference>